<evidence type="ECO:0000256" key="7">
    <source>
        <dbReference type="ARBA" id="ARBA00022605"/>
    </source>
</evidence>
<keyword evidence="21" id="KW-1185">Reference proteome</keyword>
<dbReference type="GO" id="GO:0046872">
    <property type="term" value="F:metal ion binding"/>
    <property type="evidence" value="ECO:0007669"/>
    <property type="project" value="UniProtKB-UniRule"/>
</dbReference>
<comment type="cofactor">
    <cofactor evidence="17">
        <name>[4Fe-4S] cluster</name>
        <dbReference type="ChEBI" id="CHEBI:49883"/>
    </cofactor>
    <text evidence="17">Binds 1 [4Fe-4S] cluster per subunit.</text>
</comment>
<dbReference type="OrthoDB" id="10262323at2759"/>
<evidence type="ECO:0000256" key="6">
    <source>
        <dbReference type="ARBA" id="ARBA00021560"/>
    </source>
</evidence>
<dbReference type="GO" id="GO:0004409">
    <property type="term" value="F:homoaconitate hydratase activity"/>
    <property type="evidence" value="ECO:0007669"/>
    <property type="project" value="UniProtKB-UniRule"/>
</dbReference>
<dbReference type="NCBIfam" id="TIGR00139">
    <property type="entry name" value="h_aconitase"/>
    <property type="match status" value="1"/>
</dbReference>
<dbReference type="UniPathway" id="UPA00033">
    <property type="reaction ID" value="UER01027"/>
</dbReference>
<keyword evidence="8 17" id="KW-0479">Metal-binding</keyword>
<dbReference type="InterPro" id="IPR015928">
    <property type="entry name" value="Aconitase/3IPM_dehydase_swvl"/>
</dbReference>
<dbReference type="InterPro" id="IPR015931">
    <property type="entry name" value="Acnase/IPM_dHydase_lsu_aba_1/3"/>
</dbReference>
<dbReference type="InterPro" id="IPR000573">
    <property type="entry name" value="AconitaseA/IPMdHydase_ssu_swvl"/>
</dbReference>
<dbReference type="AlphaFoldDB" id="A0A0D2MQL6"/>
<evidence type="ECO:0000256" key="15">
    <source>
        <dbReference type="ARBA" id="ARBA00029338"/>
    </source>
</evidence>
<gene>
    <name evidence="20" type="ORF">HYPSUDRAFT_311247</name>
</gene>
<dbReference type="GO" id="GO:0051539">
    <property type="term" value="F:4 iron, 4 sulfur cluster binding"/>
    <property type="evidence" value="ECO:0007669"/>
    <property type="project" value="UniProtKB-UniRule"/>
</dbReference>
<keyword evidence="7 17" id="KW-0028">Amino-acid biosynthesis</keyword>
<dbReference type="InterPro" id="IPR001030">
    <property type="entry name" value="Acoase/IPM_deHydtase_lsu_aba"/>
</dbReference>
<evidence type="ECO:0000313" key="20">
    <source>
        <dbReference type="EMBL" id="KJA26283.1"/>
    </source>
</evidence>
<proteinExistence type="inferred from homology"/>
<dbReference type="InterPro" id="IPR050067">
    <property type="entry name" value="IPM_dehydratase_rel_enz"/>
</dbReference>
<dbReference type="PROSITE" id="PS01244">
    <property type="entry name" value="ACONITASE_2"/>
    <property type="match status" value="1"/>
</dbReference>
<name>A0A0D2MQL6_HYPSF</name>
<evidence type="ECO:0000256" key="16">
    <source>
        <dbReference type="ARBA" id="ARBA00032706"/>
    </source>
</evidence>
<dbReference type="STRING" id="945553.A0A0D2MQL6"/>
<reference evidence="21" key="1">
    <citation type="submission" date="2014-04" db="EMBL/GenBank/DDBJ databases">
        <title>Evolutionary Origins and Diversification of the Mycorrhizal Mutualists.</title>
        <authorList>
            <consortium name="DOE Joint Genome Institute"/>
            <consortium name="Mycorrhizal Genomics Consortium"/>
            <person name="Kohler A."/>
            <person name="Kuo A."/>
            <person name="Nagy L.G."/>
            <person name="Floudas D."/>
            <person name="Copeland A."/>
            <person name="Barry K.W."/>
            <person name="Cichocki N."/>
            <person name="Veneault-Fourrey C."/>
            <person name="LaButti K."/>
            <person name="Lindquist E.A."/>
            <person name="Lipzen A."/>
            <person name="Lundell T."/>
            <person name="Morin E."/>
            <person name="Murat C."/>
            <person name="Riley R."/>
            <person name="Ohm R."/>
            <person name="Sun H."/>
            <person name="Tunlid A."/>
            <person name="Henrissat B."/>
            <person name="Grigoriev I.V."/>
            <person name="Hibbett D.S."/>
            <person name="Martin F."/>
        </authorList>
    </citation>
    <scope>NUCLEOTIDE SEQUENCE [LARGE SCALE GENOMIC DNA]</scope>
    <source>
        <strain evidence="21">FD-334 SS-4</strain>
    </source>
</reference>
<dbReference type="PANTHER" id="PTHR43822">
    <property type="entry name" value="HOMOACONITASE, MITOCHONDRIAL-RELATED"/>
    <property type="match status" value="1"/>
</dbReference>
<dbReference type="Proteomes" id="UP000054270">
    <property type="component" value="Unassembled WGS sequence"/>
</dbReference>
<dbReference type="EMBL" id="KN817528">
    <property type="protein sequence ID" value="KJA26283.1"/>
    <property type="molecule type" value="Genomic_DNA"/>
</dbReference>
<protein>
    <recommendedName>
        <fullName evidence="6 17">Homoaconitase, mitochondrial</fullName>
        <ecNumber evidence="5 17">4.2.1.36</ecNumber>
    </recommendedName>
    <alternativeName>
        <fullName evidence="16 17">Homoaconitate hydratase</fullName>
    </alternativeName>
</protein>
<keyword evidence="12 17" id="KW-0496">Mitochondrion</keyword>
<evidence type="ECO:0000256" key="13">
    <source>
        <dbReference type="ARBA" id="ARBA00023154"/>
    </source>
</evidence>
<keyword evidence="9 17" id="KW-0809">Transit peptide</keyword>
<comment type="similarity">
    <text evidence="4 17">Belongs to the aconitase/IPM isomerase family.</text>
</comment>
<dbReference type="EC" id="4.2.1.36" evidence="5 17"/>
<evidence type="ECO:0000256" key="5">
    <source>
        <dbReference type="ARBA" id="ARBA00012022"/>
    </source>
</evidence>
<dbReference type="InterPro" id="IPR018136">
    <property type="entry name" value="Aconitase_4Fe-4S_BS"/>
</dbReference>
<dbReference type="OMA" id="LCDADNI"/>
<dbReference type="GO" id="GO:0005739">
    <property type="term" value="C:mitochondrion"/>
    <property type="evidence" value="ECO:0007669"/>
    <property type="project" value="UniProtKB-SubCell"/>
</dbReference>
<keyword evidence="13 17" id="KW-0457">Lysine biosynthesis</keyword>
<accession>A0A0D2MQL6</accession>
<evidence type="ECO:0000256" key="2">
    <source>
        <dbReference type="ARBA" id="ARBA00004173"/>
    </source>
</evidence>
<evidence type="ECO:0000256" key="12">
    <source>
        <dbReference type="ARBA" id="ARBA00023128"/>
    </source>
</evidence>
<dbReference type="SUPFAM" id="SSF52016">
    <property type="entry name" value="LeuD/IlvD-like"/>
    <property type="match status" value="1"/>
</dbReference>
<evidence type="ECO:0000256" key="3">
    <source>
        <dbReference type="ARBA" id="ARBA00005106"/>
    </source>
</evidence>
<dbReference type="Pfam" id="PF00694">
    <property type="entry name" value="Aconitase_C"/>
    <property type="match status" value="1"/>
</dbReference>
<keyword evidence="14 17" id="KW-0456">Lyase</keyword>
<organism evidence="20 21">
    <name type="scientific">Hypholoma sublateritium (strain FD-334 SS-4)</name>
    <dbReference type="NCBI Taxonomy" id="945553"/>
    <lineage>
        <taxon>Eukaryota</taxon>
        <taxon>Fungi</taxon>
        <taxon>Dikarya</taxon>
        <taxon>Basidiomycota</taxon>
        <taxon>Agaricomycotina</taxon>
        <taxon>Agaricomycetes</taxon>
        <taxon>Agaricomycetidae</taxon>
        <taxon>Agaricales</taxon>
        <taxon>Agaricineae</taxon>
        <taxon>Strophariaceae</taxon>
        <taxon>Hypholoma</taxon>
    </lineage>
</organism>
<evidence type="ECO:0000313" key="21">
    <source>
        <dbReference type="Proteomes" id="UP000054270"/>
    </source>
</evidence>
<evidence type="ECO:0000256" key="9">
    <source>
        <dbReference type="ARBA" id="ARBA00022946"/>
    </source>
</evidence>
<evidence type="ECO:0000259" key="18">
    <source>
        <dbReference type="Pfam" id="PF00330"/>
    </source>
</evidence>
<comment type="function">
    <text evidence="1 17">Catalyzes the reversible hydration of cis-homoaconitate to (2R,3S)-homoisocitrate, a step in the alpha-aminoadipate pathway for lysine biosynthesis.</text>
</comment>
<evidence type="ECO:0000256" key="17">
    <source>
        <dbReference type="RuleBase" id="RU362038"/>
    </source>
</evidence>
<dbReference type="SUPFAM" id="SSF53732">
    <property type="entry name" value="Aconitase iron-sulfur domain"/>
    <property type="match status" value="1"/>
</dbReference>
<dbReference type="InterPro" id="IPR036008">
    <property type="entry name" value="Aconitase_4Fe-4S_dom"/>
</dbReference>
<dbReference type="PANTHER" id="PTHR43822:SF2">
    <property type="entry name" value="HOMOACONITASE, MITOCHONDRIAL"/>
    <property type="match status" value="1"/>
</dbReference>
<comment type="catalytic activity">
    <reaction evidence="15 17">
        <text>(2R,3S)-homoisocitrate = cis-homoaconitate + H2O</text>
        <dbReference type="Rhea" id="RHEA:15485"/>
        <dbReference type="ChEBI" id="CHEBI:15377"/>
        <dbReference type="ChEBI" id="CHEBI:15404"/>
        <dbReference type="ChEBI" id="CHEBI:58174"/>
        <dbReference type="EC" id="4.2.1.36"/>
    </reaction>
</comment>
<feature type="domain" description="Aconitase/3-isopropylmalate dehydratase large subunit alpha/beta/alpha" evidence="18">
    <location>
        <begin position="36"/>
        <end position="471"/>
    </location>
</feature>
<dbReference type="GO" id="GO:0019878">
    <property type="term" value="P:lysine biosynthetic process via aminoadipic acid"/>
    <property type="evidence" value="ECO:0007669"/>
    <property type="project" value="UniProtKB-UniRule"/>
</dbReference>
<keyword evidence="11 17" id="KW-0411">Iron-sulfur</keyword>
<evidence type="ECO:0000256" key="1">
    <source>
        <dbReference type="ARBA" id="ARBA00003422"/>
    </source>
</evidence>
<comment type="pathway">
    <text evidence="3 17">Amino-acid biosynthesis; L-lysine biosynthesis via AAA pathway; L-alpha-aminoadipate from 2-oxoglutarate: step 3/5.</text>
</comment>
<evidence type="ECO:0000256" key="10">
    <source>
        <dbReference type="ARBA" id="ARBA00023004"/>
    </source>
</evidence>
<keyword evidence="10 17" id="KW-0408">Iron</keyword>
<evidence type="ECO:0000256" key="8">
    <source>
        <dbReference type="ARBA" id="ARBA00022723"/>
    </source>
</evidence>
<feature type="domain" description="Aconitase A/isopropylmalate dehydratase small subunit swivel" evidence="19">
    <location>
        <begin position="585"/>
        <end position="642"/>
    </location>
</feature>
<dbReference type="Gene3D" id="3.30.499.10">
    <property type="entry name" value="Aconitase, domain 3"/>
    <property type="match status" value="2"/>
</dbReference>
<dbReference type="PROSITE" id="PS00450">
    <property type="entry name" value="ACONITASE_1"/>
    <property type="match status" value="1"/>
</dbReference>
<dbReference type="InterPro" id="IPR004418">
    <property type="entry name" value="Homoaconitase_mito"/>
</dbReference>
<evidence type="ECO:0000256" key="4">
    <source>
        <dbReference type="ARBA" id="ARBA00007185"/>
    </source>
</evidence>
<evidence type="ECO:0000256" key="14">
    <source>
        <dbReference type="ARBA" id="ARBA00023239"/>
    </source>
</evidence>
<evidence type="ECO:0000256" key="11">
    <source>
        <dbReference type="ARBA" id="ARBA00023014"/>
    </source>
</evidence>
<dbReference type="PRINTS" id="PR00415">
    <property type="entry name" value="ACONITASE"/>
</dbReference>
<sequence>MRPPSIWARSYARGAAQRCMATLTSQQRPPQTIIEKVVQKYAVGLPEGKTVKAGDYVMIRPEHVMTHDNTGPVVSKFKSIGATRIHNNKQPVFTLDHDVQNRAPKNLAKYAMIEEFARSHGIDFYPAGRGIGHQVLVEEGYAFPGTLTVASDSHSNMYGGVGCVGTPIVRTDAAALWATGKTWWQVPRMVKVELRGRLAPGVTGKDVIVALCGSFNNDEVLNAALEFTGEGVKALAVDDRLTIANMTTEWGALAGVFPIDETLLEWYTGVLKKLELRTFASSPGIPPPPVHPRINANRLKALRESQLASDADAEYSSHLVFDLSSLVPHVSGPNSVKISTPLPALEAKHIPIQKAYLVSCTNSRVSDISAAAAVMEGHKVASGVEFYIAAASSAVQQECERNGSWETLVLAGAKTLPAGCGPCIGLGVGLLEEGQTGISATNRNYKGRMGHPNAQAYLASPAVVAASAIKGFICGPDALDMSVLPPAGAPTFSIANTPAATASGAVAPAQEPLLPGFPAVFAGPLLFAPQDNLNTDGIYPGKYTYQDDITLARQAEVVMENYDPAFATLVASLRAPEEAAAAGTKAGVVLVAGYNFGTGSSREQAATALKAAGVPLVIAGSFGDIFKRNAINNGLVCLECPELVADLTAAYAKDGARGAGGRDGELTVDKGHNISISMADGKVVLSRGIPGEDVEYAVKPIGPSVQELWLCGGLEGYILKEIKAEAQA</sequence>
<comment type="subcellular location">
    <subcellularLocation>
        <location evidence="2 17">Mitochondrion</location>
    </subcellularLocation>
</comment>
<dbReference type="Gene3D" id="3.20.19.10">
    <property type="entry name" value="Aconitase, domain 4"/>
    <property type="match status" value="1"/>
</dbReference>
<evidence type="ECO:0000259" key="19">
    <source>
        <dbReference type="Pfam" id="PF00694"/>
    </source>
</evidence>
<dbReference type="Pfam" id="PF00330">
    <property type="entry name" value="Aconitase"/>
    <property type="match status" value="1"/>
</dbReference>